<dbReference type="Proteomes" id="UP000032737">
    <property type="component" value="Chromosome"/>
</dbReference>
<keyword evidence="2" id="KW-1185">Reference proteome</keyword>
<dbReference type="RefSeq" id="WP_030005511.1">
    <property type="nucleotide sequence ID" value="NC_022549.1"/>
</dbReference>
<proteinExistence type="predicted"/>
<name>U4KQD7_9MOLU</name>
<protein>
    <submittedName>
        <fullName evidence="1">Uncharacterized protein</fullName>
    </submittedName>
</protein>
<evidence type="ECO:0000313" key="2">
    <source>
        <dbReference type="Proteomes" id="UP000032737"/>
    </source>
</evidence>
<organism evidence="1 2">
    <name type="scientific">Acholeplasma brassicae</name>
    <dbReference type="NCBI Taxonomy" id="61635"/>
    <lineage>
        <taxon>Bacteria</taxon>
        <taxon>Bacillati</taxon>
        <taxon>Mycoplasmatota</taxon>
        <taxon>Mollicutes</taxon>
        <taxon>Acholeplasmatales</taxon>
        <taxon>Acholeplasmataceae</taxon>
        <taxon>Acholeplasma</taxon>
    </lineage>
</organism>
<accession>U4KQD7</accession>
<reference evidence="1 2" key="1">
    <citation type="journal article" date="2013" name="J. Mol. Microbiol. Biotechnol.">
        <title>Analysis of the Complete Genomes of Acholeplasma brassicae , A. palmae and A. laidlawii and Their Comparison to the Obligate Parasites from ' Candidatus Phytoplasma'.</title>
        <authorList>
            <person name="Kube M."/>
            <person name="Siewert C."/>
            <person name="Migdoll A.M."/>
            <person name="Duduk B."/>
            <person name="Holz S."/>
            <person name="Rabus R."/>
            <person name="Seemuller E."/>
            <person name="Mitrovic J."/>
            <person name="Muller I."/>
            <person name="Buttner C."/>
            <person name="Reinhardt R."/>
        </authorList>
    </citation>
    <scope>NUCLEOTIDE SEQUENCE [LARGE SCALE GENOMIC DNA]</scope>
    <source>
        <strain evidence="2">0502</strain>
    </source>
</reference>
<dbReference type="EMBL" id="FO681348">
    <property type="protein sequence ID" value="CCV66661.1"/>
    <property type="molecule type" value="Genomic_DNA"/>
</dbReference>
<sequence length="72" mass="8624">MIEIALLELNERDLLFRETAQESRLSEAIIEKDYGGMKHMFFDEIPSFKQIINFLKETESIYNEKIRLNKNK</sequence>
<dbReference type="KEGG" id="abra:BN85316400"/>
<gene>
    <name evidence="1" type="ORF">BN85316400</name>
</gene>
<evidence type="ECO:0000313" key="1">
    <source>
        <dbReference type="EMBL" id="CCV66661.1"/>
    </source>
</evidence>
<dbReference type="STRING" id="61635.BN85316400"/>
<dbReference type="HOGENOM" id="CLU_2713099_0_0_14"/>
<dbReference type="OrthoDB" id="9780929at2"/>
<dbReference type="AlphaFoldDB" id="U4KQD7"/>